<dbReference type="RefSeq" id="WP_076665773.1">
    <property type="nucleotide sequence ID" value="NZ_FTPP01000001.1"/>
</dbReference>
<dbReference type="InterPro" id="IPR001296">
    <property type="entry name" value="Glyco_trans_1"/>
</dbReference>
<dbReference type="Gene3D" id="3.40.50.2000">
    <property type="entry name" value="Glycogen Phosphorylase B"/>
    <property type="match status" value="2"/>
</dbReference>
<feature type="domain" description="Glycosyl transferase family 1" evidence="1">
    <location>
        <begin position="183"/>
        <end position="338"/>
    </location>
</feature>
<sequence>MKIVHVVECFAAGTAHFINLLTQYTSCEHVVIHGERVEETSAEAVKAKFPKGVSFIHWKSAQREIRPGQDLKALKELIKILKGIEGIDVIHLHSSKAGFLGRAACFYLGIKQVIYTPNGAPFARADVSPKKKTLYVMLEKVADKLSGRVVCCSPSEAQSYEEIGISTTYINNGTILPEETTDPQSIETDRPFTIVTCGRITEQKNPTLFNEIAAAFVQRHDVRFVWIGEGEKEQRAILSAKNVNITGWLAKSEVESNVRAADLYLSTSLWEGLPFSVLEALSLGKCLLLTDCVGNKDLVKDGYNGFRFLTAEEAISRIQWFMQNPEAIRQMEKNSREWSEQEYDIRIVSRQYQQLYSQIAGTDHKLSAQKALSSKI</sequence>
<protein>
    <submittedName>
        <fullName evidence="3">Glycosyltransferase involved in cell wall bisynthesis</fullName>
    </submittedName>
</protein>
<accession>A0A1R3WIM5</accession>
<organism evidence="3 4">
    <name type="scientific">Pontibacter indicus</name>
    <dbReference type="NCBI Taxonomy" id="1317125"/>
    <lineage>
        <taxon>Bacteria</taxon>
        <taxon>Pseudomonadati</taxon>
        <taxon>Bacteroidota</taxon>
        <taxon>Cytophagia</taxon>
        <taxon>Cytophagales</taxon>
        <taxon>Hymenobacteraceae</taxon>
        <taxon>Pontibacter</taxon>
    </lineage>
</organism>
<dbReference type="OrthoDB" id="9792322at2"/>
<dbReference type="Pfam" id="PF13439">
    <property type="entry name" value="Glyco_transf_4"/>
    <property type="match status" value="1"/>
</dbReference>
<dbReference type="STRING" id="1317125.SAMN05444128_0342"/>
<feature type="domain" description="Glycosyltransferase subfamily 4-like N-terminal" evidence="2">
    <location>
        <begin position="48"/>
        <end position="173"/>
    </location>
</feature>
<dbReference type="EMBL" id="FTPP01000001">
    <property type="protein sequence ID" value="SIT76463.1"/>
    <property type="molecule type" value="Genomic_DNA"/>
</dbReference>
<evidence type="ECO:0000313" key="3">
    <source>
        <dbReference type="EMBL" id="SIT76463.1"/>
    </source>
</evidence>
<dbReference type="SUPFAM" id="SSF53756">
    <property type="entry name" value="UDP-Glycosyltransferase/glycogen phosphorylase"/>
    <property type="match status" value="1"/>
</dbReference>
<proteinExistence type="predicted"/>
<dbReference type="InterPro" id="IPR050194">
    <property type="entry name" value="Glycosyltransferase_grp1"/>
</dbReference>
<dbReference type="PANTHER" id="PTHR45947:SF3">
    <property type="entry name" value="SULFOQUINOVOSYL TRANSFERASE SQD2"/>
    <property type="match status" value="1"/>
</dbReference>
<keyword evidence="4" id="KW-1185">Reference proteome</keyword>
<dbReference type="Proteomes" id="UP000187181">
    <property type="component" value="Unassembled WGS sequence"/>
</dbReference>
<keyword evidence="3" id="KW-0808">Transferase</keyword>
<dbReference type="InterPro" id="IPR028098">
    <property type="entry name" value="Glyco_trans_4-like_N"/>
</dbReference>
<reference evidence="4" key="1">
    <citation type="submission" date="2017-01" db="EMBL/GenBank/DDBJ databases">
        <authorList>
            <person name="Varghese N."/>
            <person name="Submissions S."/>
        </authorList>
    </citation>
    <scope>NUCLEOTIDE SEQUENCE [LARGE SCALE GENOMIC DNA]</scope>
    <source>
        <strain evidence="4">LP100</strain>
    </source>
</reference>
<dbReference type="AlphaFoldDB" id="A0A1R3WIM5"/>
<dbReference type="PANTHER" id="PTHR45947">
    <property type="entry name" value="SULFOQUINOVOSYL TRANSFERASE SQD2"/>
    <property type="match status" value="1"/>
</dbReference>
<evidence type="ECO:0000259" key="2">
    <source>
        <dbReference type="Pfam" id="PF13439"/>
    </source>
</evidence>
<dbReference type="GO" id="GO:0016757">
    <property type="term" value="F:glycosyltransferase activity"/>
    <property type="evidence" value="ECO:0007669"/>
    <property type="project" value="InterPro"/>
</dbReference>
<gene>
    <name evidence="3" type="ORF">SAMN05444128_0342</name>
</gene>
<evidence type="ECO:0000259" key="1">
    <source>
        <dbReference type="Pfam" id="PF00534"/>
    </source>
</evidence>
<dbReference type="Pfam" id="PF00534">
    <property type="entry name" value="Glycos_transf_1"/>
    <property type="match status" value="1"/>
</dbReference>
<name>A0A1R3WIM5_9BACT</name>
<evidence type="ECO:0000313" key="4">
    <source>
        <dbReference type="Proteomes" id="UP000187181"/>
    </source>
</evidence>